<keyword evidence="3" id="KW-0472">Membrane</keyword>
<evidence type="ECO:0000256" key="4">
    <source>
        <dbReference type="ARBA" id="ARBA00023237"/>
    </source>
</evidence>
<evidence type="ECO:0000313" key="6">
    <source>
        <dbReference type="EMBL" id="MPM81985.1"/>
    </source>
</evidence>
<dbReference type="InterPro" id="IPR012944">
    <property type="entry name" value="SusD_RagB_dom"/>
</dbReference>
<feature type="domain" description="RagB/SusD" evidence="5">
    <location>
        <begin position="161"/>
        <end position="395"/>
    </location>
</feature>
<evidence type="ECO:0000256" key="1">
    <source>
        <dbReference type="ARBA" id="ARBA00004442"/>
    </source>
</evidence>
<reference evidence="6" key="1">
    <citation type="submission" date="2019-08" db="EMBL/GenBank/DDBJ databases">
        <authorList>
            <person name="Kucharzyk K."/>
            <person name="Murdoch R.W."/>
            <person name="Higgins S."/>
            <person name="Loffler F."/>
        </authorList>
    </citation>
    <scope>NUCLEOTIDE SEQUENCE</scope>
</reference>
<evidence type="ECO:0000256" key="3">
    <source>
        <dbReference type="ARBA" id="ARBA00023136"/>
    </source>
</evidence>
<comment type="caution">
    <text evidence="6">The sequence shown here is derived from an EMBL/GenBank/DDBJ whole genome shotgun (WGS) entry which is preliminary data.</text>
</comment>
<gene>
    <name evidence="6" type="ORF">SDC9_129043</name>
</gene>
<organism evidence="6">
    <name type="scientific">bioreactor metagenome</name>
    <dbReference type="NCBI Taxonomy" id="1076179"/>
    <lineage>
        <taxon>unclassified sequences</taxon>
        <taxon>metagenomes</taxon>
        <taxon>ecological metagenomes</taxon>
    </lineage>
</organism>
<keyword evidence="2" id="KW-0732">Signal</keyword>
<evidence type="ECO:0000259" key="5">
    <source>
        <dbReference type="Pfam" id="PF07980"/>
    </source>
</evidence>
<accession>A0A645CYM7</accession>
<dbReference type="Pfam" id="PF07980">
    <property type="entry name" value="SusD_RagB"/>
    <property type="match status" value="1"/>
</dbReference>
<dbReference type="EMBL" id="VSSQ01031191">
    <property type="protein sequence ID" value="MPM81985.1"/>
    <property type="molecule type" value="Genomic_DNA"/>
</dbReference>
<evidence type="ECO:0000256" key="2">
    <source>
        <dbReference type="ARBA" id="ARBA00022729"/>
    </source>
</evidence>
<proteinExistence type="predicted"/>
<dbReference type="Gene3D" id="1.25.40.390">
    <property type="match status" value="1"/>
</dbReference>
<dbReference type="AlphaFoldDB" id="A0A645CYM7"/>
<dbReference type="GO" id="GO:0009279">
    <property type="term" value="C:cell outer membrane"/>
    <property type="evidence" value="ECO:0007669"/>
    <property type="project" value="UniProtKB-SubCell"/>
</dbReference>
<dbReference type="SUPFAM" id="SSF48452">
    <property type="entry name" value="TPR-like"/>
    <property type="match status" value="1"/>
</dbReference>
<protein>
    <recommendedName>
        <fullName evidence="5">RagB/SusD domain-containing protein</fullName>
    </recommendedName>
</protein>
<sequence>MKAQARFLRVLYYHILTIYYDKVPFSTNIASLADWNLPRTNREIIVEFLIQELDEISRILPRTENSAKDKGRPTAGAALALKTKILLFEASPLFNSSNDKTKWQAVSDAAEKVITTGGYDLFPNYRTLFSLQNKNSVECIFDVQCVNISNYGTSFDIVLRQYNTCAPLQGLVDAYWMRDGKPRNESVFISSTDYKDMDPRFYHTVVYPGSTFMGQVVKTDGSNSMFTNVQTGYTFKKYSIYDSHTPTSEEAQMGENRSPINYMILRYADILLMYAEAKNELGELTENVWNKTIRPIRARGGFTMGSALDYPGNDYNLLLEHIRYERRIEFAGEGYYYNDLRRWMIAENELPETIRKFDGTPIITRTFNRNRDYLWSVPSSQIELAPTLLPNNPGW</sequence>
<name>A0A645CYM7_9ZZZZ</name>
<keyword evidence="4" id="KW-0998">Cell outer membrane</keyword>
<dbReference type="InterPro" id="IPR011990">
    <property type="entry name" value="TPR-like_helical_dom_sf"/>
</dbReference>
<comment type="subcellular location">
    <subcellularLocation>
        <location evidence="1">Cell outer membrane</location>
    </subcellularLocation>
</comment>